<dbReference type="Proteomes" id="UP000316331">
    <property type="component" value="Unassembled WGS sequence"/>
</dbReference>
<evidence type="ECO:0000313" key="3">
    <source>
        <dbReference type="Proteomes" id="UP000316331"/>
    </source>
</evidence>
<dbReference type="SUPFAM" id="SSF55469">
    <property type="entry name" value="FMN-dependent nitroreductase-like"/>
    <property type="match status" value="2"/>
</dbReference>
<sequence>MPVVPVGMRGETGVMTDSTATPASSVPDMPTLLAALRLAVRAPSVHNTQPWRWEFDGARLHLFRDDDRLLTAADPQGRQLVISCGAVLHHLRTALAARGWHTDTQRVPVPTRPDLLATITFRPWPDPPPGVLTRAAAIERRRTDRLPLSPPPGFDELVHTARMLLSPHEVELDVLDDSARPLLAAASEHAKANRRYDMDYQTELHWWAGHSETTEGVPVDALASDAEASHVPIARKFPSAPHSERRGDIDDQAALLVLSSSGHTPADWLHVGEALSALLLECASAGLASCALTHITELPSARESIQSVLASAAIPQVVIRVGAAPAETTPPASTPRRPVEEILTIRDAPRAAERSSGNADNSAGSDCSGLK</sequence>
<keyword evidence="3" id="KW-1185">Reference proteome</keyword>
<dbReference type="EMBL" id="VFPG01000001">
    <property type="protein sequence ID" value="TQM32512.1"/>
    <property type="molecule type" value="Genomic_DNA"/>
</dbReference>
<dbReference type="InterPro" id="IPR000415">
    <property type="entry name" value="Nitroreductase-like"/>
</dbReference>
<accession>A0A543FFG8</accession>
<feature type="compositionally biased region" description="Polar residues" evidence="1">
    <location>
        <begin position="355"/>
        <end position="365"/>
    </location>
</feature>
<name>A0A543FFG8_9NOCA</name>
<dbReference type="AlphaFoldDB" id="A0A543FFG8"/>
<feature type="region of interest" description="Disordered" evidence="1">
    <location>
        <begin position="1"/>
        <end position="26"/>
    </location>
</feature>
<evidence type="ECO:0000256" key="1">
    <source>
        <dbReference type="SAM" id="MobiDB-lite"/>
    </source>
</evidence>
<comment type="caution">
    <text evidence="2">The sequence shown here is derived from an EMBL/GenBank/DDBJ whole genome shotgun (WGS) entry which is preliminary data.</text>
</comment>
<dbReference type="PANTHER" id="PTHR23026:SF123">
    <property type="entry name" value="NAD(P)H NITROREDUCTASE RV3131-RELATED"/>
    <property type="match status" value="1"/>
</dbReference>
<gene>
    <name evidence="2" type="ORF">FB390_4195</name>
</gene>
<dbReference type="GO" id="GO:0016491">
    <property type="term" value="F:oxidoreductase activity"/>
    <property type="evidence" value="ECO:0007669"/>
    <property type="project" value="InterPro"/>
</dbReference>
<feature type="region of interest" description="Disordered" evidence="1">
    <location>
        <begin position="325"/>
        <end position="371"/>
    </location>
</feature>
<dbReference type="Gene3D" id="3.40.109.10">
    <property type="entry name" value="NADH Oxidase"/>
    <property type="match status" value="1"/>
</dbReference>
<feature type="compositionally biased region" description="Polar residues" evidence="1">
    <location>
        <begin position="15"/>
        <end position="24"/>
    </location>
</feature>
<reference evidence="2 3" key="1">
    <citation type="submission" date="2019-06" db="EMBL/GenBank/DDBJ databases">
        <title>Sequencing the genomes of 1000 actinobacteria strains.</title>
        <authorList>
            <person name="Klenk H.-P."/>
        </authorList>
    </citation>
    <scope>NUCLEOTIDE SEQUENCE [LARGE SCALE GENOMIC DNA]</scope>
    <source>
        <strain evidence="2 3">DSM 103495</strain>
    </source>
</reference>
<proteinExistence type="predicted"/>
<dbReference type="PANTHER" id="PTHR23026">
    <property type="entry name" value="NADPH NITROREDUCTASE"/>
    <property type="match status" value="1"/>
</dbReference>
<protein>
    <recommendedName>
        <fullName evidence="4">Nitroreductase family protein</fullName>
    </recommendedName>
</protein>
<evidence type="ECO:0000313" key="2">
    <source>
        <dbReference type="EMBL" id="TQM32512.1"/>
    </source>
</evidence>
<feature type="compositionally biased region" description="Basic and acidic residues" evidence="1">
    <location>
        <begin position="337"/>
        <end position="353"/>
    </location>
</feature>
<organism evidence="2 3">
    <name type="scientific">Nocardia bhagyanarayanae</name>
    <dbReference type="NCBI Taxonomy" id="1215925"/>
    <lineage>
        <taxon>Bacteria</taxon>
        <taxon>Bacillati</taxon>
        <taxon>Actinomycetota</taxon>
        <taxon>Actinomycetes</taxon>
        <taxon>Mycobacteriales</taxon>
        <taxon>Nocardiaceae</taxon>
        <taxon>Nocardia</taxon>
    </lineage>
</organism>
<dbReference type="InterPro" id="IPR050627">
    <property type="entry name" value="Nitroreductase/BluB"/>
</dbReference>
<feature type="compositionally biased region" description="Low complexity" evidence="1">
    <location>
        <begin position="325"/>
        <end position="335"/>
    </location>
</feature>
<evidence type="ECO:0008006" key="4">
    <source>
        <dbReference type="Google" id="ProtNLM"/>
    </source>
</evidence>
<dbReference type="NCBIfam" id="NF047509">
    <property type="entry name" value="Rv3131_FMN_oxido"/>
    <property type="match status" value="1"/>
</dbReference>